<evidence type="ECO:0000313" key="3">
    <source>
        <dbReference type="Proteomes" id="UP000193240"/>
    </source>
</evidence>
<dbReference type="PANTHER" id="PTHR23024:SF339">
    <property type="entry name" value="ALPHA_BETA HYDROLASE FOLD-3 DOMAIN-CONTAINING PROTEIN"/>
    <property type="match status" value="1"/>
</dbReference>
<dbReference type="PANTHER" id="PTHR23024">
    <property type="entry name" value="ARYLACETAMIDE DEACETYLASE"/>
    <property type="match status" value="1"/>
</dbReference>
<keyword evidence="3" id="KW-1185">Reference proteome</keyword>
<dbReference type="GO" id="GO:0016787">
    <property type="term" value="F:hydrolase activity"/>
    <property type="evidence" value="ECO:0007669"/>
    <property type="project" value="InterPro"/>
</dbReference>
<dbReference type="SUPFAM" id="SSF53474">
    <property type="entry name" value="alpha/beta-Hydrolases"/>
    <property type="match status" value="1"/>
</dbReference>
<proteinExistence type="predicted"/>
<dbReference type="Proteomes" id="UP000193240">
    <property type="component" value="Unassembled WGS sequence"/>
</dbReference>
<dbReference type="InterPro" id="IPR013094">
    <property type="entry name" value="AB_hydrolase_3"/>
</dbReference>
<dbReference type="InParanoid" id="A0A1Y2MBE2"/>
<dbReference type="AlphaFoldDB" id="A0A1Y2MBE2"/>
<organism evidence="2 3">
    <name type="scientific">Epicoccum nigrum</name>
    <name type="common">Soil fungus</name>
    <name type="synonym">Epicoccum purpurascens</name>
    <dbReference type="NCBI Taxonomy" id="105696"/>
    <lineage>
        <taxon>Eukaryota</taxon>
        <taxon>Fungi</taxon>
        <taxon>Dikarya</taxon>
        <taxon>Ascomycota</taxon>
        <taxon>Pezizomycotina</taxon>
        <taxon>Dothideomycetes</taxon>
        <taxon>Pleosporomycetidae</taxon>
        <taxon>Pleosporales</taxon>
        <taxon>Pleosporineae</taxon>
        <taxon>Didymellaceae</taxon>
        <taxon>Epicoccum</taxon>
    </lineage>
</organism>
<evidence type="ECO:0000313" key="2">
    <source>
        <dbReference type="EMBL" id="OSS53129.1"/>
    </source>
</evidence>
<dbReference type="Pfam" id="PF07859">
    <property type="entry name" value="Abhydrolase_3"/>
    <property type="match status" value="1"/>
</dbReference>
<reference evidence="2 3" key="1">
    <citation type="journal article" date="2017" name="Genome Announc.">
        <title>Genome sequence of the saprophytic ascomycete Epicoccum nigrum ICMP 19927 strain isolated from New Zealand.</title>
        <authorList>
            <person name="Fokin M."/>
            <person name="Fleetwood D."/>
            <person name="Weir B.S."/>
            <person name="Villas-Boas S.G."/>
        </authorList>
    </citation>
    <scope>NUCLEOTIDE SEQUENCE [LARGE SCALE GENOMIC DNA]</scope>
    <source>
        <strain evidence="2 3">ICMP 19927</strain>
    </source>
</reference>
<gene>
    <name evidence="2" type="ORF">B5807_02510</name>
</gene>
<dbReference type="Gene3D" id="3.40.50.1820">
    <property type="entry name" value="alpha/beta hydrolase"/>
    <property type="match status" value="1"/>
</dbReference>
<evidence type="ECO:0000259" key="1">
    <source>
        <dbReference type="Pfam" id="PF07859"/>
    </source>
</evidence>
<dbReference type="InterPro" id="IPR029058">
    <property type="entry name" value="AB_hydrolase_fold"/>
</dbReference>
<dbReference type="EMBL" id="KZ107839">
    <property type="protein sequence ID" value="OSS53129.1"/>
    <property type="molecule type" value="Genomic_DNA"/>
</dbReference>
<feature type="domain" description="Alpha/beta hydrolase fold-3" evidence="1">
    <location>
        <begin position="50"/>
        <end position="175"/>
    </location>
</feature>
<protein>
    <recommendedName>
        <fullName evidence="1">Alpha/beta hydrolase fold-3 domain-containing protein</fullName>
    </recommendedName>
</protein>
<sequence length="323" mass="36375">MAHVTHTTPETRFSSFNVHQTTYKRVCNAEIGVGILIPKDLQPGKHPLHVKFHGGGLISGDALLQDWFSNYLISFTHRTSSIIVLPNYRFIPESTGADILEDIKDFWTWTDAHLSAYIRSVAPGVEIDLDTLLVSGDSSGGWHALHSVYEIPQGRIKALLLLYPMTKKWCKSKEQLKAWGRPAPDEEVIDRHLAQTSKGSIVSSDRYLTREELADAFSANGHRWDLAFGSDEKLHPVERLGERSSFPRCLILHGDADTAVKLSDCEHFVQRVGQVLGDAARKEVHLVVREGGHGFEIEMAEEDEPWLAEELRWLEKAWLPLVV</sequence>
<name>A0A1Y2MBE2_EPING</name>
<dbReference type="InterPro" id="IPR050466">
    <property type="entry name" value="Carboxylest/Gibb_receptor"/>
</dbReference>
<dbReference type="STRING" id="105696.A0A1Y2MBE2"/>
<accession>A0A1Y2MBE2</accession>
<dbReference type="OMA" id="CPILLRY"/>